<dbReference type="VEuPathDB" id="FungiDB:AeMF1_012238"/>
<dbReference type="InterPro" id="IPR043136">
    <property type="entry name" value="B30.2/SPRY_sf"/>
</dbReference>
<dbReference type="AlphaFoldDB" id="A0A6G0XSU8"/>
<gene>
    <name evidence="1" type="ORF">Ae201684_001907</name>
</gene>
<keyword evidence="2" id="KW-1185">Reference proteome</keyword>
<reference evidence="1 2" key="1">
    <citation type="submission" date="2019-07" db="EMBL/GenBank/DDBJ databases">
        <title>Genomics analysis of Aphanomyces spp. identifies a new class of oomycete effector associated with host adaptation.</title>
        <authorList>
            <person name="Gaulin E."/>
        </authorList>
    </citation>
    <scope>NUCLEOTIDE SEQUENCE [LARGE SCALE GENOMIC DNA]</scope>
    <source>
        <strain evidence="1 2">ATCC 201684</strain>
    </source>
</reference>
<name>A0A6G0XSU8_9STRA</name>
<dbReference type="Proteomes" id="UP000481153">
    <property type="component" value="Unassembled WGS sequence"/>
</dbReference>
<dbReference type="EMBL" id="VJMJ01000017">
    <property type="protein sequence ID" value="KAF0743436.1"/>
    <property type="molecule type" value="Genomic_DNA"/>
</dbReference>
<sequence length="464" mass="50793">MYTSLGTISSAAVRYGTTFASLDEAKHNILVVCIALLHALNEIQERWHLSSLDVLVQAEQHLRDLLRAECFSSSKSASLPDDATLVSILYAVWQWLHELAMSACRQIHEHVMHVPGVSRLVVWLQAHFSTTNNVPSASEVDTMTAIVLSYTEKDIPLSSALNHRIQRSMHYPINLKPFDATVQLQPAAAMVTAGCLPPTSLKSPQSMPTSPTARVHWQSSLASLSQNVLYNVRDQLRAELAATVGGTDICIVKFNRHDCHTELQLSCGAHAATKVLPGLYRTVRASSPIPLDRAIYFEMSVDHHATSCCIGLSPQALPCNALVGTQKHTIGVYSKSGMILAHSVQIPVPGLACSVTTTPSTYGLLVHRSISTTIPEAHCIQVLFSRFAGGEMAVSELCEVLVPATLELFPTVTLDSMHHTILSRFAPSDLIVPWELWTQCIAWQYPAIYTLDGTLWSARAEDTT</sequence>
<dbReference type="Gene3D" id="2.60.120.920">
    <property type="match status" value="1"/>
</dbReference>
<comment type="caution">
    <text evidence="1">The sequence shown here is derived from an EMBL/GenBank/DDBJ whole genome shotgun (WGS) entry which is preliminary data.</text>
</comment>
<protein>
    <submittedName>
        <fullName evidence="1">Uncharacterized protein</fullName>
    </submittedName>
</protein>
<organism evidence="1 2">
    <name type="scientific">Aphanomyces euteiches</name>
    <dbReference type="NCBI Taxonomy" id="100861"/>
    <lineage>
        <taxon>Eukaryota</taxon>
        <taxon>Sar</taxon>
        <taxon>Stramenopiles</taxon>
        <taxon>Oomycota</taxon>
        <taxon>Saprolegniomycetes</taxon>
        <taxon>Saprolegniales</taxon>
        <taxon>Verrucalvaceae</taxon>
        <taxon>Aphanomyces</taxon>
    </lineage>
</organism>
<accession>A0A6G0XSU8</accession>
<dbReference type="VEuPathDB" id="FungiDB:AeMF1_012239"/>
<proteinExistence type="predicted"/>
<evidence type="ECO:0000313" key="2">
    <source>
        <dbReference type="Proteomes" id="UP000481153"/>
    </source>
</evidence>
<evidence type="ECO:0000313" key="1">
    <source>
        <dbReference type="EMBL" id="KAF0743436.1"/>
    </source>
</evidence>